<dbReference type="RefSeq" id="WP_301241837.1">
    <property type="nucleotide sequence ID" value="NZ_JAROCC010000001.1"/>
</dbReference>
<keyword evidence="9" id="KW-1185">Reference proteome</keyword>
<evidence type="ECO:0000313" key="8">
    <source>
        <dbReference type="EMBL" id="MDN4606302.1"/>
    </source>
</evidence>
<protein>
    <submittedName>
        <fullName evidence="8">DoxX family protein</fullName>
    </submittedName>
</protein>
<comment type="subcellular location">
    <subcellularLocation>
        <location evidence="1">Cell membrane</location>
        <topology evidence="1">Multi-pass membrane protein</topology>
    </subcellularLocation>
</comment>
<feature type="transmembrane region" description="Helical" evidence="7">
    <location>
        <begin position="7"/>
        <end position="26"/>
    </location>
</feature>
<dbReference type="Pfam" id="PF07681">
    <property type="entry name" value="DoxX"/>
    <property type="match status" value="1"/>
</dbReference>
<dbReference type="InterPro" id="IPR051907">
    <property type="entry name" value="DoxX-like_oxidoreductase"/>
</dbReference>
<dbReference type="InterPro" id="IPR032808">
    <property type="entry name" value="DoxX"/>
</dbReference>
<keyword evidence="5 7" id="KW-1133">Transmembrane helix</keyword>
<evidence type="ECO:0000313" key="9">
    <source>
        <dbReference type="Proteomes" id="UP001175097"/>
    </source>
</evidence>
<dbReference type="Proteomes" id="UP001175097">
    <property type="component" value="Unassembled WGS sequence"/>
</dbReference>
<comment type="similarity">
    <text evidence="2">Belongs to the DoxX family.</text>
</comment>
<evidence type="ECO:0000256" key="7">
    <source>
        <dbReference type="SAM" id="Phobius"/>
    </source>
</evidence>
<evidence type="ECO:0000256" key="5">
    <source>
        <dbReference type="ARBA" id="ARBA00022989"/>
    </source>
</evidence>
<sequence>MDKKFEWSLLILRVVLGVTFLVHGIAKFQMGLGNVAGWFESIGILGFLGYVVAFIELLGGIALIIGIGTRLFSALIAVVMVGAIFTSKLSLGFIGAEAAGYELDLVLLSIAVVLVISGSQLLSLDNKLFGSAKDDIAA</sequence>
<name>A0ABT8JPE7_9BACL</name>
<evidence type="ECO:0000256" key="3">
    <source>
        <dbReference type="ARBA" id="ARBA00022475"/>
    </source>
</evidence>
<evidence type="ECO:0000256" key="1">
    <source>
        <dbReference type="ARBA" id="ARBA00004651"/>
    </source>
</evidence>
<evidence type="ECO:0000256" key="4">
    <source>
        <dbReference type="ARBA" id="ARBA00022692"/>
    </source>
</evidence>
<evidence type="ECO:0000256" key="2">
    <source>
        <dbReference type="ARBA" id="ARBA00006679"/>
    </source>
</evidence>
<keyword evidence="3" id="KW-1003">Cell membrane</keyword>
<keyword evidence="4 7" id="KW-0812">Transmembrane</keyword>
<reference evidence="8" key="1">
    <citation type="submission" date="2023-03" db="EMBL/GenBank/DDBJ databases">
        <title>MT1 and MT2 Draft Genomes of Novel Species.</title>
        <authorList>
            <person name="Venkateswaran K."/>
        </authorList>
    </citation>
    <scope>NUCLEOTIDE SEQUENCE</scope>
    <source>
        <strain evidence="8">F6_3S_P_2</strain>
    </source>
</reference>
<proteinExistence type="inferred from homology"/>
<feature type="transmembrane region" description="Helical" evidence="7">
    <location>
        <begin position="105"/>
        <end position="124"/>
    </location>
</feature>
<gene>
    <name evidence="8" type="ORF">P5G49_02260</name>
</gene>
<keyword evidence="6 7" id="KW-0472">Membrane</keyword>
<comment type="caution">
    <text evidence="8">The sequence shown here is derived from an EMBL/GenBank/DDBJ whole genome shotgun (WGS) entry which is preliminary data.</text>
</comment>
<dbReference type="PANTHER" id="PTHR33452">
    <property type="entry name" value="OXIDOREDUCTASE CATD-RELATED"/>
    <property type="match status" value="1"/>
</dbReference>
<dbReference type="PANTHER" id="PTHR33452:SF1">
    <property type="entry name" value="INNER MEMBRANE PROTEIN YPHA-RELATED"/>
    <property type="match status" value="1"/>
</dbReference>
<accession>A0ABT8JPE7</accession>
<evidence type="ECO:0000256" key="6">
    <source>
        <dbReference type="ARBA" id="ARBA00023136"/>
    </source>
</evidence>
<organism evidence="8 9">
    <name type="scientific">Sporosarcina highlanderae</name>
    <dbReference type="NCBI Taxonomy" id="3035916"/>
    <lineage>
        <taxon>Bacteria</taxon>
        <taxon>Bacillati</taxon>
        <taxon>Bacillota</taxon>
        <taxon>Bacilli</taxon>
        <taxon>Bacillales</taxon>
        <taxon>Caryophanaceae</taxon>
        <taxon>Sporosarcina</taxon>
    </lineage>
</organism>
<feature type="transmembrane region" description="Helical" evidence="7">
    <location>
        <begin position="71"/>
        <end position="93"/>
    </location>
</feature>
<feature type="transmembrane region" description="Helical" evidence="7">
    <location>
        <begin position="38"/>
        <end position="64"/>
    </location>
</feature>
<dbReference type="EMBL" id="JAROCC010000001">
    <property type="protein sequence ID" value="MDN4606302.1"/>
    <property type="molecule type" value="Genomic_DNA"/>
</dbReference>